<name>B8IRB3_METNO</name>
<dbReference type="InterPro" id="IPR029035">
    <property type="entry name" value="DHS-like_NAD/FAD-binding_dom"/>
</dbReference>
<feature type="domain" description="Thiamine pyrophosphate enzyme TPP-binding" evidence="6">
    <location>
        <begin position="415"/>
        <end position="560"/>
    </location>
</feature>
<comment type="cofactor">
    <cofactor evidence="1">
        <name>thiamine diphosphate</name>
        <dbReference type="ChEBI" id="CHEBI:58937"/>
    </cofactor>
</comment>
<dbReference type="SUPFAM" id="SSF52467">
    <property type="entry name" value="DHS-like NAD/FAD-binding domain"/>
    <property type="match status" value="1"/>
</dbReference>
<gene>
    <name evidence="8" type="ordered locus">Mnod_3747</name>
</gene>
<dbReference type="InterPro" id="IPR011766">
    <property type="entry name" value="TPP_enzyme_TPP-bd"/>
</dbReference>
<dbReference type="HOGENOM" id="CLU_013748_3_1_5"/>
<evidence type="ECO:0000313" key="9">
    <source>
        <dbReference type="Proteomes" id="UP000008207"/>
    </source>
</evidence>
<dbReference type="Pfam" id="PF00205">
    <property type="entry name" value="TPP_enzyme_M"/>
    <property type="match status" value="1"/>
</dbReference>
<dbReference type="GO" id="GO:0009097">
    <property type="term" value="P:isoleucine biosynthetic process"/>
    <property type="evidence" value="ECO:0007669"/>
    <property type="project" value="TreeGrafter"/>
</dbReference>
<dbReference type="InterPro" id="IPR012001">
    <property type="entry name" value="Thiamin_PyroP_enz_TPP-bd_dom"/>
</dbReference>
<dbReference type="Pfam" id="PF02775">
    <property type="entry name" value="TPP_enzyme_C"/>
    <property type="match status" value="1"/>
</dbReference>
<dbReference type="CDD" id="cd07035">
    <property type="entry name" value="TPP_PYR_POX_like"/>
    <property type="match status" value="1"/>
</dbReference>
<dbReference type="InterPro" id="IPR045229">
    <property type="entry name" value="TPP_enz"/>
</dbReference>
<dbReference type="GO" id="GO:0009099">
    <property type="term" value="P:L-valine biosynthetic process"/>
    <property type="evidence" value="ECO:0007669"/>
    <property type="project" value="TreeGrafter"/>
</dbReference>
<feature type="domain" description="Thiamine pyrophosphate enzyme central" evidence="5">
    <location>
        <begin position="207"/>
        <end position="345"/>
    </location>
</feature>
<evidence type="ECO:0000256" key="2">
    <source>
        <dbReference type="ARBA" id="ARBA00007812"/>
    </source>
</evidence>
<dbReference type="RefSeq" id="WP_015930309.1">
    <property type="nucleotide sequence ID" value="NC_011894.1"/>
</dbReference>
<proteinExistence type="inferred from homology"/>
<protein>
    <submittedName>
        <fullName evidence="8">Thiamine pyrophosphate protein central region</fullName>
    </submittedName>
</protein>
<evidence type="ECO:0000259" key="6">
    <source>
        <dbReference type="Pfam" id="PF02775"/>
    </source>
</evidence>
<dbReference type="Gene3D" id="3.40.50.970">
    <property type="match status" value="2"/>
</dbReference>
<dbReference type="KEGG" id="mno:Mnod_3747"/>
<dbReference type="OrthoDB" id="4494979at2"/>
<dbReference type="CDD" id="cd00568">
    <property type="entry name" value="TPP_enzymes"/>
    <property type="match status" value="1"/>
</dbReference>
<dbReference type="eggNOG" id="COG0028">
    <property type="taxonomic scope" value="Bacteria"/>
</dbReference>
<accession>B8IRB3</accession>
<sequence length="581" mass="61200">MTIAARSASPDAGGNMTGADALAAALQRHGVREVFGQSIPSALFLAAPHYGIRQIGYRTENAGAAMADAFARISGRVGVVAAQNGPAATLLVPGLAEALKASIPVVAIVQDVNRRFTDKNAFQELDHVALFSGVAKWVRRIGDPSRIDDYVDMAFTAASTGRPGPAVLLVPLDILDERAEIDAVAPRRAASLGAYPLDRTVADPARIAEAASLIAAAQRPVVIAGGGVHSSGASAELAALQALGLPVGTTVMGKGAVDETNPLSLGVVGYFMAPRSRSSHLREVVTGADVVLLVGNRANQNGTDSWSLYPREARYVHIDVDGGEIGRNYEALRLAGDAKLTLAALTEALRATGLPGSQDRRAALEAQIADARARHAEDMRRLVDMEAVPVRPERIMAEIDAVVTPETIMVADASYASIWIANFLTARKPGQRFLTPRGIAGLGWGLPFALGAKTARPDAPVICVTGDGGFGHVWSELETARRMRLPVVLIVLNNQILGYQKHAELSLFGNFTDVCHFEAVDHAAIARACGCTGVRIERPGELSGALRDALAADSVTVIDVVTDQRAYPPITSFEGKDALAY</sequence>
<keyword evidence="9" id="KW-1185">Reference proteome</keyword>
<evidence type="ECO:0000256" key="4">
    <source>
        <dbReference type="RuleBase" id="RU362132"/>
    </source>
</evidence>
<dbReference type="NCBIfam" id="NF004772">
    <property type="entry name" value="PRK06112.1"/>
    <property type="match status" value="1"/>
</dbReference>
<dbReference type="PANTHER" id="PTHR18968:SF13">
    <property type="entry name" value="ACETOLACTATE SYNTHASE CATALYTIC SUBUNIT, MITOCHONDRIAL"/>
    <property type="match status" value="1"/>
</dbReference>
<dbReference type="PANTHER" id="PTHR18968">
    <property type="entry name" value="THIAMINE PYROPHOSPHATE ENZYMES"/>
    <property type="match status" value="1"/>
</dbReference>
<dbReference type="Gene3D" id="3.40.50.1220">
    <property type="entry name" value="TPP-binding domain"/>
    <property type="match status" value="1"/>
</dbReference>
<dbReference type="AlphaFoldDB" id="B8IRB3"/>
<evidence type="ECO:0000259" key="7">
    <source>
        <dbReference type="Pfam" id="PF02776"/>
    </source>
</evidence>
<reference evidence="8 9" key="1">
    <citation type="submission" date="2009-01" db="EMBL/GenBank/DDBJ databases">
        <title>Complete sequence of chromosome of Methylobacterium nodulans ORS 2060.</title>
        <authorList>
            <consortium name="US DOE Joint Genome Institute"/>
            <person name="Lucas S."/>
            <person name="Copeland A."/>
            <person name="Lapidus A."/>
            <person name="Glavina del Rio T."/>
            <person name="Dalin E."/>
            <person name="Tice H."/>
            <person name="Bruce D."/>
            <person name="Goodwin L."/>
            <person name="Pitluck S."/>
            <person name="Sims D."/>
            <person name="Brettin T."/>
            <person name="Detter J.C."/>
            <person name="Han C."/>
            <person name="Larimer F."/>
            <person name="Land M."/>
            <person name="Hauser L."/>
            <person name="Kyrpides N."/>
            <person name="Ivanova N."/>
            <person name="Marx C.J."/>
            <person name="Richardson P."/>
        </authorList>
    </citation>
    <scope>NUCLEOTIDE SEQUENCE [LARGE SCALE GENOMIC DNA]</scope>
    <source>
        <strain evidence="9">LMG 21967 / CNCM I-2342 / ORS 2060</strain>
    </source>
</reference>
<dbReference type="STRING" id="460265.Mnod_3747"/>
<feature type="domain" description="Thiamine pyrophosphate enzyme N-terminal TPP-binding" evidence="7">
    <location>
        <begin position="16"/>
        <end position="130"/>
    </location>
</feature>
<dbReference type="GO" id="GO:0005948">
    <property type="term" value="C:acetolactate synthase complex"/>
    <property type="evidence" value="ECO:0007669"/>
    <property type="project" value="TreeGrafter"/>
</dbReference>
<dbReference type="InterPro" id="IPR012000">
    <property type="entry name" value="Thiamin_PyroP_enz_cen_dom"/>
</dbReference>
<dbReference type="GO" id="GO:0050660">
    <property type="term" value="F:flavin adenine dinucleotide binding"/>
    <property type="evidence" value="ECO:0007669"/>
    <property type="project" value="TreeGrafter"/>
</dbReference>
<evidence type="ECO:0000313" key="8">
    <source>
        <dbReference type="EMBL" id="ACL58653.1"/>
    </source>
</evidence>
<dbReference type="GO" id="GO:0000287">
    <property type="term" value="F:magnesium ion binding"/>
    <property type="evidence" value="ECO:0007669"/>
    <property type="project" value="InterPro"/>
</dbReference>
<dbReference type="Proteomes" id="UP000008207">
    <property type="component" value="Chromosome"/>
</dbReference>
<dbReference type="GO" id="GO:0003984">
    <property type="term" value="F:acetolactate synthase activity"/>
    <property type="evidence" value="ECO:0007669"/>
    <property type="project" value="TreeGrafter"/>
</dbReference>
<dbReference type="EMBL" id="CP001349">
    <property type="protein sequence ID" value="ACL58653.1"/>
    <property type="molecule type" value="Genomic_DNA"/>
</dbReference>
<evidence type="ECO:0000256" key="3">
    <source>
        <dbReference type="ARBA" id="ARBA00023052"/>
    </source>
</evidence>
<dbReference type="InterPro" id="IPR000399">
    <property type="entry name" value="TPP-bd_CS"/>
</dbReference>
<dbReference type="SUPFAM" id="SSF52518">
    <property type="entry name" value="Thiamin diphosphate-binding fold (THDP-binding)"/>
    <property type="match status" value="2"/>
</dbReference>
<comment type="similarity">
    <text evidence="2 4">Belongs to the TPP enzyme family.</text>
</comment>
<keyword evidence="3 4" id="KW-0786">Thiamine pyrophosphate</keyword>
<evidence type="ECO:0000259" key="5">
    <source>
        <dbReference type="Pfam" id="PF00205"/>
    </source>
</evidence>
<dbReference type="InterPro" id="IPR029061">
    <property type="entry name" value="THDP-binding"/>
</dbReference>
<dbReference type="PROSITE" id="PS00187">
    <property type="entry name" value="TPP_ENZYMES"/>
    <property type="match status" value="1"/>
</dbReference>
<dbReference type="GO" id="GO:0030976">
    <property type="term" value="F:thiamine pyrophosphate binding"/>
    <property type="evidence" value="ECO:0007669"/>
    <property type="project" value="InterPro"/>
</dbReference>
<organism evidence="8 9">
    <name type="scientific">Methylobacterium nodulans (strain LMG 21967 / CNCM I-2342 / ORS 2060)</name>
    <dbReference type="NCBI Taxonomy" id="460265"/>
    <lineage>
        <taxon>Bacteria</taxon>
        <taxon>Pseudomonadati</taxon>
        <taxon>Pseudomonadota</taxon>
        <taxon>Alphaproteobacteria</taxon>
        <taxon>Hyphomicrobiales</taxon>
        <taxon>Methylobacteriaceae</taxon>
        <taxon>Methylobacterium</taxon>
    </lineage>
</organism>
<evidence type="ECO:0000256" key="1">
    <source>
        <dbReference type="ARBA" id="ARBA00001964"/>
    </source>
</evidence>
<dbReference type="Pfam" id="PF02776">
    <property type="entry name" value="TPP_enzyme_N"/>
    <property type="match status" value="1"/>
</dbReference>